<evidence type="ECO:0000259" key="10">
    <source>
        <dbReference type="PROSITE" id="PS51766"/>
    </source>
</evidence>
<keyword evidence="3 9" id="KW-0732">Signal</keyword>
<dbReference type="STRING" id="1330534.L323_08865"/>
<feature type="chain" id="PRO_5004653766" description="cellulase" evidence="9">
    <location>
        <begin position="28"/>
        <end position="620"/>
    </location>
</feature>
<dbReference type="InterPro" id="IPR036439">
    <property type="entry name" value="Dockerin_dom_sf"/>
</dbReference>
<keyword evidence="7" id="KW-0326">Glycosidase</keyword>
<evidence type="ECO:0000313" key="11">
    <source>
        <dbReference type="EMBL" id="EPR12099.1"/>
    </source>
</evidence>
<proteinExistence type="predicted"/>
<name>U4R2Z7_9FIRM</name>
<evidence type="ECO:0000256" key="5">
    <source>
        <dbReference type="ARBA" id="ARBA00023001"/>
    </source>
</evidence>
<evidence type="ECO:0000256" key="2">
    <source>
        <dbReference type="ARBA" id="ARBA00012601"/>
    </source>
</evidence>
<feature type="signal peptide" evidence="9">
    <location>
        <begin position="1"/>
        <end position="27"/>
    </location>
</feature>
<keyword evidence="4" id="KW-0378">Hydrolase</keyword>
<evidence type="ECO:0000256" key="9">
    <source>
        <dbReference type="SAM" id="SignalP"/>
    </source>
</evidence>
<accession>U4R2Z7</accession>
<dbReference type="GO" id="GO:0030245">
    <property type="term" value="P:cellulose catabolic process"/>
    <property type="evidence" value="ECO:0007669"/>
    <property type="project" value="UniProtKB-KW"/>
</dbReference>
<dbReference type="InterPro" id="IPR016134">
    <property type="entry name" value="Dockerin_dom"/>
</dbReference>
<dbReference type="PROSITE" id="PS51766">
    <property type="entry name" value="DOCKERIN"/>
    <property type="match status" value="1"/>
</dbReference>
<dbReference type="SUPFAM" id="SSF63446">
    <property type="entry name" value="Type I dockerin domain"/>
    <property type="match status" value="1"/>
</dbReference>
<evidence type="ECO:0000256" key="8">
    <source>
        <dbReference type="ARBA" id="ARBA00023326"/>
    </source>
</evidence>
<dbReference type="EMBL" id="ATAY01000030">
    <property type="protein sequence ID" value="EPR12099.1"/>
    <property type="molecule type" value="Genomic_DNA"/>
</dbReference>
<keyword evidence="11" id="KW-0946">Virion</keyword>
<dbReference type="OrthoDB" id="9803752at2"/>
<dbReference type="Pfam" id="PF13290">
    <property type="entry name" value="CHB_HEX_C_1"/>
    <property type="match status" value="1"/>
</dbReference>
<feature type="domain" description="Dockerin" evidence="10">
    <location>
        <begin position="27"/>
        <end position="93"/>
    </location>
</feature>
<keyword evidence="6" id="KW-0119">Carbohydrate metabolism</keyword>
<dbReference type="Pfam" id="PF00404">
    <property type="entry name" value="Dockerin_1"/>
    <property type="match status" value="1"/>
</dbReference>
<evidence type="ECO:0000313" key="12">
    <source>
        <dbReference type="Proteomes" id="UP000016860"/>
    </source>
</evidence>
<organism evidence="11 12">
    <name type="scientific">Ruminiclostridium papyrosolvens C7</name>
    <dbReference type="NCBI Taxonomy" id="1330534"/>
    <lineage>
        <taxon>Bacteria</taxon>
        <taxon>Bacillati</taxon>
        <taxon>Bacillota</taxon>
        <taxon>Clostridia</taxon>
        <taxon>Eubacteriales</taxon>
        <taxon>Oscillospiraceae</taxon>
        <taxon>Ruminiclostridium</taxon>
    </lineage>
</organism>
<dbReference type="RefSeq" id="WP_020815315.1">
    <property type="nucleotide sequence ID" value="NZ_ATAY01000030.1"/>
</dbReference>
<protein>
    <recommendedName>
        <fullName evidence="2">cellulase</fullName>
        <ecNumber evidence="2">3.2.1.4</ecNumber>
    </recommendedName>
</protein>
<dbReference type="InterPro" id="IPR014867">
    <property type="entry name" value="Spore_coat_CotH_CotH2/3/7"/>
</dbReference>
<dbReference type="AlphaFoldDB" id="U4R2Z7"/>
<keyword evidence="8" id="KW-0624">Polysaccharide degradation</keyword>
<dbReference type="EC" id="3.2.1.4" evidence="2"/>
<keyword evidence="11" id="KW-0167">Capsid protein</keyword>
<reference evidence="11 12" key="1">
    <citation type="journal article" date="2013" name="Genome Announc.">
        <title>Draft Genome Sequence of the Cellulolytic Bacterium Clostridium papyrosolvens C7 (ATCC 700395).</title>
        <authorList>
            <person name="Zepeda V."/>
            <person name="Dassa B."/>
            <person name="Borovok I."/>
            <person name="Lamed R."/>
            <person name="Bayer E.A."/>
            <person name="Cate J.H."/>
        </authorList>
    </citation>
    <scope>NUCLEOTIDE SEQUENCE [LARGE SCALE GENOMIC DNA]</scope>
    <source>
        <strain evidence="11 12">C7</strain>
    </source>
</reference>
<dbReference type="PROSITE" id="PS00018">
    <property type="entry name" value="EF_HAND_1"/>
    <property type="match status" value="1"/>
</dbReference>
<dbReference type="GO" id="GO:0008810">
    <property type="term" value="F:cellulase activity"/>
    <property type="evidence" value="ECO:0007669"/>
    <property type="project" value="UniProtKB-EC"/>
</dbReference>
<dbReference type="InterPro" id="IPR059177">
    <property type="entry name" value="GH29D-like_dom"/>
</dbReference>
<gene>
    <name evidence="11" type="ORF">L323_08865</name>
</gene>
<evidence type="ECO:0000256" key="1">
    <source>
        <dbReference type="ARBA" id="ARBA00000966"/>
    </source>
</evidence>
<dbReference type="Pfam" id="PF08757">
    <property type="entry name" value="CotH"/>
    <property type="match status" value="1"/>
</dbReference>
<dbReference type="PATRIC" id="fig|1330534.3.peg.1762"/>
<dbReference type="InterPro" id="IPR002105">
    <property type="entry name" value="Dockerin_1_rpt"/>
</dbReference>
<evidence type="ECO:0000256" key="6">
    <source>
        <dbReference type="ARBA" id="ARBA00023277"/>
    </source>
</evidence>
<evidence type="ECO:0000256" key="3">
    <source>
        <dbReference type="ARBA" id="ARBA00022729"/>
    </source>
</evidence>
<comment type="catalytic activity">
    <reaction evidence="1">
        <text>Endohydrolysis of (1-&gt;4)-beta-D-glucosidic linkages in cellulose, lichenin and cereal beta-D-glucans.</text>
        <dbReference type="EC" id="3.2.1.4"/>
    </reaction>
</comment>
<sequence>MKKSRLLILSAFFALFTVLLPMTNISAATVYGDLNSDSSIDSIDYSIMKGYLFGSITISNPTAADVNGDGNIDAIDLSLMKQYILHIITKFPADNNTTPGDNTPAAQLIGDIVFSVPSCTFSNQVSVSLSSKVANSQIRYTTDGSVPTASSPLYSSPLSFTKTTQLRAQSFVNGAVSGNMGTAIYVASAINAKHDLPVLILDAYGGGKPARDYKDVAVMLMEPQNNEASLLQTPTVATRAGFHVRGQSSANYEKTPYRLELWDNKNEDAKYPLLGMPGDGDWALLSPFPDKSLIRNALAYELGASMGLKAPRYKFVEVYLNLDNQPLSSADYQGVYLLTETLEIDKDRVNIKKLKDDDLTEPNITGGYLMQFNMMATDGPLVKGSGWNDLEITDPDDLLPEQLTWISNYIQKVHNSIHSTNPSDPTSGYPAYIDVDSFINYIIGNEIAREGDSYMRSTYIYKDRGAKLAAGPLWDYDLAYNCVTGMMGSTNYVEGWQFQPMFGMNSTCDWYYTLMQDPAFQSKISARWQELRSGPLSDTQLKALVQKLTLPLTNGAKRNFQKWNNLGTTTVGGFSTQTTQTWEEQITIIQNFLLQRAAWLDKSGWKPTTNTNPGWPGWGG</sequence>
<evidence type="ECO:0000256" key="7">
    <source>
        <dbReference type="ARBA" id="ARBA00023295"/>
    </source>
</evidence>
<dbReference type="InterPro" id="IPR018247">
    <property type="entry name" value="EF_Hand_1_Ca_BS"/>
</dbReference>
<dbReference type="Gene3D" id="1.10.1330.10">
    <property type="entry name" value="Dockerin domain"/>
    <property type="match status" value="1"/>
</dbReference>
<dbReference type="Proteomes" id="UP000016860">
    <property type="component" value="Unassembled WGS sequence"/>
</dbReference>
<dbReference type="CDD" id="cd14256">
    <property type="entry name" value="Dockerin_I"/>
    <property type="match status" value="1"/>
</dbReference>
<keyword evidence="5" id="KW-0136">Cellulose degradation</keyword>
<comment type="caution">
    <text evidence="11">The sequence shown here is derived from an EMBL/GenBank/DDBJ whole genome shotgun (WGS) entry which is preliminary data.</text>
</comment>
<evidence type="ECO:0000256" key="4">
    <source>
        <dbReference type="ARBA" id="ARBA00022801"/>
    </source>
</evidence>